<evidence type="ECO:0000313" key="8">
    <source>
        <dbReference type="EMBL" id="PTL59371.1"/>
    </source>
</evidence>
<dbReference type="InterPro" id="IPR020846">
    <property type="entry name" value="MFS_dom"/>
</dbReference>
<feature type="transmembrane region" description="Helical" evidence="6">
    <location>
        <begin position="311"/>
        <end position="331"/>
    </location>
</feature>
<gene>
    <name evidence="8" type="ORF">C7Y72_06735</name>
</gene>
<feature type="domain" description="Major facilitator superfamily (MFS) profile" evidence="7">
    <location>
        <begin position="8"/>
        <end position="400"/>
    </location>
</feature>
<dbReference type="PANTHER" id="PTHR23513">
    <property type="entry name" value="INTEGRAL MEMBRANE EFFLUX PROTEIN-RELATED"/>
    <property type="match status" value="1"/>
</dbReference>
<keyword evidence="3 6" id="KW-0812">Transmembrane</keyword>
<dbReference type="Gene3D" id="1.20.1250.20">
    <property type="entry name" value="MFS general substrate transporter like domains"/>
    <property type="match status" value="1"/>
</dbReference>
<dbReference type="Proteomes" id="UP000240739">
    <property type="component" value="Unassembled WGS sequence"/>
</dbReference>
<proteinExistence type="predicted"/>
<keyword evidence="9" id="KW-1185">Reference proteome</keyword>
<feature type="transmembrane region" description="Helical" evidence="6">
    <location>
        <begin position="377"/>
        <end position="398"/>
    </location>
</feature>
<evidence type="ECO:0000256" key="5">
    <source>
        <dbReference type="ARBA" id="ARBA00023136"/>
    </source>
</evidence>
<dbReference type="OrthoDB" id="69054at2"/>
<sequence>MTAGGDRALLRGPFGRLLLALTVTFVGDGVYLVALAWLALDLGDAATLAFAGGAWSVGILLALPLGGVLADTRDRRLLLLLMDLLRAGALGSIGVLSVSGALDPVTLAALSLLHGFGDGVAEPAVAGLVPRLVPADRLVRANGWMESAKPIALRVVGPGLGALLIAVSSAGVAMLVDAVTFLVCAAVVATLPAQPRADGGRAGSIAREVRDGWRYVRGARWLWPILLASTGALLATWGALEVLVAVRVKEDLDLGAWVFAAFLGGFGVGQALGGQIAGRHRPRRDLAATLLVWMVSAGSIAAYALAASWVAFVAVGAVTGALMSAGGVWWWTGVQQRVPDSHLGRVASIDHGLSLALAPLSLAVVPALAALLGTRSALVLCGAAALVCFAVPLLVGAVRDAEHPSETGGRGAAVADAGP</sequence>
<dbReference type="PROSITE" id="PS50850">
    <property type="entry name" value="MFS"/>
    <property type="match status" value="1"/>
</dbReference>
<feature type="transmembrane region" description="Helical" evidence="6">
    <location>
        <begin position="221"/>
        <end position="248"/>
    </location>
</feature>
<comment type="caution">
    <text evidence="8">The sequence shown here is derived from an EMBL/GenBank/DDBJ whole genome shotgun (WGS) entry which is preliminary data.</text>
</comment>
<dbReference type="InterPro" id="IPR011701">
    <property type="entry name" value="MFS"/>
</dbReference>
<dbReference type="AlphaFoldDB" id="A0A2T4UJF1"/>
<evidence type="ECO:0000256" key="1">
    <source>
        <dbReference type="ARBA" id="ARBA00004651"/>
    </source>
</evidence>
<evidence type="ECO:0000256" key="6">
    <source>
        <dbReference type="SAM" id="Phobius"/>
    </source>
</evidence>
<dbReference type="PANTHER" id="PTHR23513:SF6">
    <property type="entry name" value="MAJOR FACILITATOR SUPERFAMILY ASSOCIATED DOMAIN-CONTAINING PROTEIN"/>
    <property type="match status" value="1"/>
</dbReference>
<dbReference type="EMBL" id="PYYB01000001">
    <property type="protein sequence ID" value="PTL59371.1"/>
    <property type="molecule type" value="Genomic_DNA"/>
</dbReference>
<dbReference type="CDD" id="cd06173">
    <property type="entry name" value="MFS_MefA_like"/>
    <property type="match status" value="1"/>
</dbReference>
<feature type="transmembrane region" description="Helical" evidence="6">
    <location>
        <begin position="254"/>
        <end position="274"/>
    </location>
</feature>
<dbReference type="GO" id="GO:0005886">
    <property type="term" value="C:plasma membrane"/>
    <property type="evidence" value="ECO:0007669"/>
    <property type="project" value="UniProtKB-SubCell"/>
</dbReference>
<reference evidence="8 9" key="1">
    <citation type="submission" date="2018-03" db="EMBL/GenBank/DDBJ databases">
        <title>Aquarubrobacter algicola gen. nov., sp. nov., a novel actinobacterium isolated from shallow eutrophic lake during the end of cyanobacterial harmful algal blooms.</title>
        <authorList>
            <person name="Chun S.J."/>
        </authorList>
    </citation>
    <scope>NUCLEOTIDE SEQUENCE [LARGE SCALE GENOMIC DNA]</scope>
    <source>
        <strain evidence="8 9">Seoho-28</strain>
    </source>
</reference>
<comment type="subcellular location">
    <subcellularLocation>
        <location evidence="1">Cell membrane</location>
        <topology evidence="1">Multi-pass membrane protein</topology>
    </subcellularLocation>
</comment>
<feature type="transmembrane region" description="Helical" evidence="6">
    <location>
        <begin position="46"/>
        <end position="70"/>
    </location>
</feature>
<keyword evidence="2" id="KW-1003">Cell membrane</keyword>
<feature type="transmembrane region" description="Helical" evidence="6">
    <location>
        <begin position="77"/>
        <end position="102"/>
    </location>
</feature>
<feature type="transmembrane region" description="Helical" evidence="6">
    <location>
        <begin position="352"/>
        <end position="371"/>
    </location>
</feature>
<keyword evidence="4 6" id="KW-1133">Transmembrane helix</keyword>
<evidence type="ECO:0000259" key="7">
    <source>
        <dbReference type="PROSITE" id="PS50850"/>
    </source>
</evidence>
<dbReference type="GO" id="GO:0022857">
    <property type="term" value="F:transmembrane transporter activity"/>
    <property type="evidence" value="ECO:0007669"/>
    <property type="project" value="InterPro"/>
</dbReference>
<dbReference type="RefSeq" id="WP_107567936.1">
    <property type="nucleotide sequence ID" value="NZ_PYYB01000001.1"/>
</dbReference>
<evidence type="ECO:0000313" key="9">
    <source>
        <dbReference type="Proteomes" id="UP000240739"/>
    </source>
</evidence>
<dbReference type="SUPFAM" id="SSF103473">
    <property type="entry name" value="MFS general substrate transporter"/>
    <property type="match status" value="1"/>
</dbReference>
<name>A0A2T4UJF1_9ACTN</name>
<evidence type="ECO:0000256" key="3">
    <source>
        <dbReference type="ARBA" id="ARBA00022692"/>
    </source>
</evidence>
<feature type="transmembrane region" description="Helical" evidence="6">
    <location>
        <begin position="286"/>
        <end position="305"/>
    </location>
</feature>
<protein>
    <recommendedName>
        <fullName evidence="7">Major facilitator superfamily (MFS) profile domain-containing protein</fullName>
    </recommendedName>
</protein>
<dbReference type="InterPro" id="IPR036259">
    <property type="entry name" value="MFS_trans_sf"/>
</dbReference>
<feature type="transmembrane region" description="Helical" evidence="6">
    <location>
        <begin position="17"/>
        <end position="40"/>
    </location>
</feature>
<keyword evidence="5 6" id="KW-0472">Membrane</keyword>
<organism evidence="8 9">
    <name type="scientific">Paraconexibacter algicola</name>
    <dbReference type="NCBI Taxonomy" id="2133960"/>
    <lineage>
        <taxon>Bacteria</taxon>
        <taxon>Bacillati</taxon>
        <taxon>Actinomycetota</taxon>
        <taxon>Thermoleophilia</taxon>
        <taxon>Solirubrobacterales</taxon>
        <taxon>Paraconexibacteraceae</taxon>
        <taxon>Paraconexibacter</taxon>
    </lineage>
</organism>
<accession>A0A2T4UJF1</accession>
<dbReference type="Pfam" id="PF07690">
    <property type="entry name" value="MFS_1"/>
    <property type="match status" value="1"/>
</dbReference>
<evidence type="ECO:0000256" key="4">
    <source>
        <dbReference type="ARBA" id="ARBA00022989"/>
    </source>
</evidence>
<evidence type="ECO:0000256" key="2">
    <source>
        <dbReference type="ARBA" id="ARBA00022475"/>
    </source>
</evidence>